<feature type="transmembrane region" description="Helical" evidence="1">
    <location>
        <begin position="162"/>
        <end position="181"/>
    </location>
</feature>
<reference evidence="2" key="1">
    <citation type="journal article" date="2014" name="Int. J. Syst. Evol. Microbiol.">
        <title>Complete genome sequence of Corynebacterium casei LMG S-19264T (=DSM 44701T), isolated from a smear-ripened cheese.</title>
        <authorList>
            <consortium name="US DOE Joint Genome Institute (JGI-PGF)"/>
            <person name="Walter F."/>
            <person name="Albersmeier A."/>
            <person name="Kalinowski J."/>
            <person name="Ruckert C."/>
        </authorList>
    </citation>
    <scope>NUCLEOTIDE SEQUENCE</scope>
    <source>
        <strain evidence="2">CCM 7905</strain>
    </source>
</reference>
<dbReference type="Proteomes" id="UP000654257">
    <property type="component" value="Unassembled WGS sequence"/>
</dbReference>
<evidence type="ECO:0000256" key="1">
    <source>
        <dbReference type="SAM" id="Phobius"/>
    </source>
</evidence>
<feature type="transmembrane region" description="Helical" evidence="1">
    <location>
        <begin position="104"/>
        <end position="124"/>
    </location>
</feature>
<sequence>MSDTTTGPLPTHIGWAMLAVQPLYILVEVALSFTTSSPYSLLDNTISDLGATTCTDITYAYGPVAVCSPLHAVMNGAFVVSGIALIVGALLSRRSWPERRSSTVALWLIAVGGVSSVATGLVPLDVDLELHVLVSAPSFIALQLAMFAAARAFTGFGWISTSAWIIGAVTVASSVAFFTLSGSEDFGGLLERLALWPVFLWMGWVGTVGTRSRGLHAVSDRPR</sequence>
<keyword evidence="3" id="KW-1185">Reference proteome</keyword>
<keyword evidence="1" id="KW-0472">Membrane</keyword>
<evidence type="ECO:0000313" key="2">
    <source>
        <dbReference type="EMBL" id="GGF99130.1"/>
    </source>
</evidence>
<comment type="caution">
    <text evidence="2">The sequence shown here is derived from an EMBL/GenBank/DDBJ whole genome shotgun (WGS) entry which is preliminary data.</text>
</comment>
<dbReference type="RefSeq" id="WP_188543655.1">
    <property type="nucleotide sequence ID" value="NZ_BMCU01000001.1"/>
</dbReference>
<proteinExistence type="predicted"/>
<dbReference type="Pfam" id="PF06197">
    <property type="entry name" value="DUF998"/>
    <property type="match status" value="1"/>
</dbReference>
<feature type="transmembrane region" description="Helical" evidence="1">
    <location>
        <begin position="130"/>
        <end position="150"/>
    </location>
</feature>
<accession>A0A917CTI9</accession>
<evidence type="ECO:0000313" key="3">
    <source>
        <dbReference type="Proteomes" id="UP000654257"/>
    </source>
</evidence>
<keyword evidence="1" id="KW-1133">Transmembrane helix</keyword>
<name>A0A917CTI9_9NOCA</name>
<organism evidence="2 3">
    <name type="scientific">Rhodococcoides trifolii</name>
    <dbReference type="NCBI Taxonomy" id="908250"/>
    <lineage>
        <taxon>Bacteria</taxon>
        <taxon>Bacillati</taxon>
        <taxon>Actinomycetota</taxon>
        <taxon>Actinomycetes</taxon>
        <taxon>Mycobacteriales</taxon>
        <taxon>Nocardiaceae</taxon>
        <taxon>Rhodococcoides</taxon>
    </lineage>
</organism>
<gene>
    <name evidence="2" type="ORF">GCM10007304_11260</name>
</gene>
<feature type="transmembrane region" description="Helical" evidence="1">
    <location>
        <begin position="72"/>
        <end position="92"/>
    </location>
</feature>
<keyword evidence="1" id="KW-0812">Transmembrane</keyword>
<dbReference type="InterPro" id="IPR009339">
    <property type="entry name" value="DUF998"/>
</dbReference>
<dbReference type="EMBL" id="BMCU01000001">
    <property type="protein sequence ID" value="GGF99130.1"/>
    <property type="molecule type" value="Genomic_DNA"/>
</dbReference>
<protein>
    <recommendedName>
        <fullName evidence="4">DUF998 domain-containing protein</fullName>
    </recommendedName>
</protein>
<reference evidence="2" key="2">
    <citation type="submission" date="2020-09" db="EMBL/GenBank/DDBJ databases">
        <authorList>
            <person name="Sun Q."/>
            <person name="Sedlacek I."/>
        </authorList>
    </citation>
    <scope>NUCLEOTIDE SEQUENCE</scope>
    <source>
        <strain evidence="2">CCM 7905</strain>
    </source>
</reference>
<feature type="transmembrane region" description="Helical" evidence="1">
    <location>
        <begin position="12"/>
        <end position="33"/>
    </location>
</feature>
<dbReference type="AlphaFoldDB" id="A0A917CTI9"/>
<feature type="transmembrane region" description="Helical" evidence="1">
    <location>
        <begin position="193"/>
        <end position="211"/>
    </location>
</feature>
<evidence type="ECO:0008006" key="4">
    <source>
        <dbReference type="Google" id="ProtNLM"/>
    </source>
</evidence>